<evidence type="ECO:0000313" key="1">
    <source>
        <dbReference type="EMBL" id="AKH47816.1"/>
    </source>
</evidence>
<sequence length="56" mass="6805">MDIHYNSNRFSTNAFYSVCYKRICRWGYLSRSSNFYRKCNWYCSSCHCSTDSIKYS</sequence>
<reference evidence="1" key="1">
    <citation type="journal article" date="2015" name="Front. Microbiol.">
        <title>Combining genomic sequencing methods to explore viral diversity and reveal potential virus-host interactions.</title>
        <authorList>
            <person name="Chow C.E."/>
            <person name="Winget D.M."/>
            <person name="White R.A.III."/>
            <person name="Hallam S.J."/>
            <person name="Suttle C.A."/>
        </authorList>
    </citation>
    <scope>NUCLEOTIDE SEQUENCE</scope>
    <source>
        <strain evidence="1">Oxic1_3</strain>
    </source>
</reference>
<proteinExistence type="predicted"/>
<accession>A0A0F7L9P5</accession>
<name>A0A0F7L9P5_9VIRU</name>
<protein>
    <submittedName>
        <fullName evidence="1">Uncharacterized protein</fullName>
    </submittedName>
</protein>
<organism evidence="1">
    <name type="scientific">uncultured marine virus</name>
    <dbReference type="NCBI Taxonomy" id="186617"/>
    <lineage>
        <taxon>Viruses</taxon>
        <taxon>environmental samples</taxon>
    </lineage>
</organism>
<dbReference type="EMBL" id="KR029598">
    <property type="protein sequence ID" value="AKH47816.1"/>
    <property type="molecule type" value="Genomic_DNA"/>
</dbReference>
<reference evidence="1" key="2">
    <citation type="submission" date="2015-03" db="EMBL/GenBank/DDBJ databases">
        <authorList>
            <person name="Chow C.-E.T."/>
            <person name="Winget D.M."/>
            <person name="White R.A.III."/>
            <person name="Hallam S.J."/>
            <person name="Suttle C.A."/>
        </authorList>
    </citation>
    <scope>NUCLEOTIDE SEQUENCE</scope>
    <source>
        <strain evidence="1">Oxic1_3</strain>
    </source>
</reference>